<reference evidence="6" key="1">
    <citation type="submission" date="2022-06" db="EMBL/GenBank/DDBJ databases">
        <title>Rothia sp. isolated from sandalwood seedling.</title>
        <authorList>
            <person name="Tuikhar N."/>
            <person name="Kirdat K."/>
            <person name="Thorat V."/>
            <person name="Swetha P."/>
            <person name="Padma S."/>
            <person name="Sundararaj R."/>
            <person name="Yadav A."/>
        </authorList>
    </citation>
    <scope>NUCLEOTIDE SEQUENCE</scope>
    <source>
        <strain evidence="6">AR01</strain>
    </source>
</reference>
<dbReference type="PROSITE" id="PS50977">
    <property type="entry name" value="HTH_TETR_2"/>
    <property type="match status" value="1"/>
</dbReference>
<sequence>MSARSKILDAYESILIEEGERAATLDAVAARAEVSKGGLLYHFRDKNALAEGILGRLQEMAEEDVAAMRAAPDGCSAYYVRTSVYEESGLDRALVATLQLGQEAHPRARQVIEEIHERWLELIVEEVGNRAIARAILLIGDGLYYTAALTSGLGPAESVEDRRAEIEQLLGVVERLKSGV</sequence>
<dbReference type="RefSeq" id="WP_254164366.1">
    <property type="nucleotide sequence ID" value="NZ_JANAFB010000001.1"/>
</dbReference>
<dbReference type="EMBL" id="JANAFB010000001">
    <property type="protein sequence ID" value="MCP3424640.1"/>
    <property type="molecule type" value="Genomic_DNA"/>
</dbReference>
<dbReference type="InterPro" id="IPR050109">
    <property type="entry name" value="HTH-type_TetR-like_transc_reg"/>
</dbReference>
<dbReference type="Gene3D" id="1.10.357.10">
    <property type="entry name" value="Tetracycline Repressor, domain 2"/>
    <property type="match status" value="1"/>
</dbReference>
<keyword evidence="3" id="KW-0804">Transcription</keyword>
<feature type="DNA-binding region" description="H-T-H motif" evidence="4">
    <location>
        <begin position="24"/>
        <end position="43"/>
    </location>
</feature>
<dbReference type="InterPro" id="IPR041479">
    <property type="entry name" value="TetR_CgmR_C"/>
</dbReference>
<dbReference type="GO" id="GO:0000976">
    <property type="term" value="F:transcription cis-regulatory region binding"/>
    <property type="evidence" value="ECO:0007669"/>
    <property type="project" value="TreeGrafter"/>
</dbReference>
<dbReference type="Pfam" id="PF00440">
    <property type="entry name" value="TetR_N"/>
    <property type="match status" value="1"/>
</dbReference>
<comment type="caution">
    <text evidence="6">The sequence shown here is derived from an EMBL/GenBank/DDBJ whole genome shotgun (WGS) entry which is preliminary data.</text>
</comment>
<keyword evidence="7" id="KW-1185">Reference proteome</keyword>
<gene>
    <name evidence="6" type="ORF">NBM05_00960</name>
</gene>
<dbReference type="InterPro" id="IPR009057">
    <property type="entry name" value="Homeodomain-like_sf"/>
</dbReference>
<dbReference type="Proteomes" id="UP001139502">
    <property type="component" value="Unassembled WGS sequence"/>
</dbReference>
<dbReference type="PANTHER" id="PTHR30055:SF234">
    <property type="entry name" value="HTH-TYPE TRANSCRIPTIONAL REGULATOR BETI"/>
    <property type="match status" value="1"/>
</dbReference>
<dbReference type="SUPFAM" id="SSF46689">
    <property type="entry name" value="Homeodomain-like"/>
    <property type="match status" value="1"/>
</dbReference>
<dbReference type="PANTHER" id="PTHR30055">
    <property type="entry name" value="HTH-TYPE TRANSCRIPTIONAL REGULATOR RUTR"/>
    <property type="match status" value="1"/>
</dbReference>
<keyword evidence="2 4" id="KW-0238">DNA-binding</keyword>
<evidence type="ECO:0000256" key="4">
    <source>
        <dbReference type="PROSITE-ProRule" id="PRU00335"/>
    </source>
</evidence>
<keyword evidence="1" id="KW-0805">Transcription regulation</keyword>
<proteinExistence type="predicted"/>
<evidence type="ECO:0000256" key="3">
    <source>
        <dbReference type="ARBA" id="ARBA00023163"/>
    </source>
</evidence>
<evidence type="ECO:0000256" key="1">
    <source>
        <dbReference type="ARBA" id="ARBA00023015"/>
    </source>
</evidence>
<dbReference type="AlphaFoldDB" id="A0A9X2HAN6"/>
<accession>A0A9X2HAN6</accession>
<dbReference type="PRINTS" id="PR00455">
    <property type="entry name" value="HTHTETR"/>
</dbReference>
<feature type="domain" description="HTH tetR-type" evidence="5">
    <location>
        <begin position="1"/>
        <end position="61"/>
    </location>
</feature>
<dbReference type="InterPro" id="IPR001647">
    <property type="entry name" value="HTH_TetR"/>
</dbReference>
<evidence type="ECO:0000259" key="5">
    <source>
        <dbReference type="PROSITE" id="PS50977"/>
    </source>
</evidence>
<evidence type="ECO:0000313" key="6">
    <source>
        <dbReference type="EMBL" id="MCP3424640.1"/>
    </source>
</evidence>
<dbReference type="GO" id="GO:0003700">
    <property type="term" value="F:DNA-binding transcription factor activity"/>
    <property type="evidence" value="ECO:0007669"/>
    <property type="project" value="TreeGrafter"/>
</dbReference>
<name>A0A9X2HAN6_9MICC</name>
<organism evidence="6 7">
    <name type="scientific">Rothia santali</name>
    <dbReference type="NCBI Taxonomy" id="2949643"/>
    <lineage>
        <taxon>Bacteria</taxon>
        <taxon>Bacillati</taxon>
        <taxon>Actinomycetota</taxon>
        <taxon>Actinomycetes</taxon>
        <taxon>Micrococcales</taxon>
        <taxon>Micrococcaceae</taxon>
        <taxon>Rothia</taxon>
    </lineage>
</organism>
<evidence type="ECO:0000256" key="2">
    <source>
        <dbReference type="ARBA" id="ARBA00023125"/>
    </source>
</evidence>
<protein>
    <submittedName>
        <fullName evidence="6">TetR/AcrR family transcriptional regulator</fullName>
    </submittedName>
</protein>
<evidence type="ECO:0000313" key="7">
    <source>
        <dbReference type="Proteomes" id="UP001139502"/>
    </source>
</evidence>
<dbReference type="Pfam" id="PF17937">
    <property type="entry name" value="TetR_C_28"/>
    <property type="match status" value="1"/>
</dbReference>